<evidence type="ECO:0000313" key="1">
    <source>
        <dbReference type="EMBL" id="TWT34137.1"/>
    </source>
</evidence>
<gene>
    <name evidence="1" type="ORF">Enr8_15300</name>
</gene>
<dbReference type="EMBL" id="SJPF01000002">
    <property type="protein sequence ID" value="TWT34137.1"/>
    <property type="molecule type" value="Genomic_DNA"/>
</dbReference>
<name>A0A5C5V8G2_9BACT</name>
<reference evidence="1 2" key="1">
    <citation type="submission" date="2019-02" db="EMBL/GenBank/DDBJ databases">
        <title>Deep-cultivation of Planctomycetes and their phenomic and genomic characterization uncovers novel biology.</title>
        <authorList>
            <person name="Wiegand S."/>
            <person name="Jogler M."/>
            <person name="Boedeker C."/>
            <person name="Pinto D."/>
            <person name="Vollmers J."/>
            <person name="Rivas-Marin E."/>
            <person name="Kohn T."/>
            <person name="Peeters S.H."/>
            <person name="Heuer A."/>
            <person name="Rast P."/>
            <person name="Oberbeckmann S."/>
            <person name="Bunk B."/>
            <person name="Jeske O."/>
            <person name="Meyerdierks A."/>
            <person name="Storesund J.E."/>
            <person name="Kallscheuer N."/>
            <person name="Luecker S."/>
            <person name="Lage O.M."/>
            <person name="Pohl T."/>
            <person name="Merkel B.J."/>
            <person name="Hornburger P."/>
            <person name="Mueller R.-W."/>
            <person name="Bruemmer F."/>
            <person name="Labrenz M."/>
            <person name="Spormann A.M."/>
            <person name="Op Den Camp H."/>
            <person name="Overmann J."/>
            <person name="Amann R."/>
            <person name="Jetten M.S.M."/>
            <person name="Mascher T."/>
            <person name="Medema M.H."/>
            <person name="Devos D.P."/>
            <person name="Kaster A.-K."/>
            <person name="Ovreas L."/>
            <person name="Rohde M."/>
            <person name="Galperin M.Y."/>
            <person name="Jogler C."/>
        </authorList>
    </citation>
    <scope>NUCLEOTIDE SEQUENCE [LARGE SCALE GENOMIC DNA]</scope>
    <source>
        <strain evidence="1 2">Enr8</strain>
    </source>
</reference>
<comment type="caution">
    <text evidence="1">The sequence shown here is derived from an EMBL/GenBank/DDBJ whole genome shotgun (WGS) entry which is preliminary data.</text>
</comment>
<proteinExistence type="predicted"/>
<accession>A0A5C5V8G2</accession>
<dbReference type="Proteomes" id="UP000318878">
    <property type="component" value="Unassembled WGS sequence"/>
</dbReference>
<dbReference type="AlphaFoldDB" id="A0A5C5V8G2"/>
<protein>
    <submittedName>
        <fullName evidence="1">Uncharacterized protein</fullName>
    </submittedName>
</protein>
<sequence length="53" mass="6025">MNRFVKRIYAYNSSYQDVAQGFDAQFATDGPKREAASKTYWPPEVRITASAGY</sequence>
<keyword evidence="2" id="KW-1185">Reference proteome</keyword>
<evidence type="ECO:0000313" key="2">
    <source>
        <dbReference type="Proteomes" id="UP000318878"/>
    </source>
</evidence>
<organism evidence="1 2">
    <name type="scientific">Blastopirellula retiformator</name>
    <dbReference type="NCBI Taxonomy" id="2527970"/>
    <lineage>
        <taxon>Bacteria</taxon>
        <taxon>Pseudomonadati</taxon>
        <taxon>Planctomycetota</taxon>
        <taxon>Planctomycetia</taxon>
        <taxon>Pirellulales</taxon>
        <taxon>Pirellulaceae</taxon>
        <taxon>Blastopirellula</taxon>
    </lineage>
</organism>